<evidence type="ECO:0000259" key="3">
    <source>
        <dbReference type="Pfam" id="PF01370"/>
    </source>
</evidence>
<feature type="domain" description="NAD-dependent epimerase/dehydratase" evidence="3">
    <location>
        <begin position="6"/>
        <end position="258"/>
    </location>
</feature>
<evidence type="ECO:0000256" key="1">
    <source>
        <dbReference type="ARBA" id="ARBA00023002"/>
    </source>
</evidence>
<dbReference type="AlphaFoldDB" id="A0A2J6TKV1"/>
<dbReference type="PANTHER" id="PTHR10366:SF564">
    <property type="entry name" value="STEROL-4-ALPHA-CARBOXYLATE 3-DEHYDROGENASE, DECARBOXYLATING"/>
    <property type="match status" value="1"/>
</dbReference>
<sequence length="347" mass="37306">MSGGLVLITGGSGLIGIKTIHLALEAGYSVRAAVRSQAKADLILATPTVKAINPGPRLTFITVPDMLADGAYDDAVKGAKYIMHIASGTIHGDDSESDYDAHFIQPALKGTLGILDSAFNTTSVKRVVITSSEVGIIPWEEFSQKEVDTVFDDTYEAEYPAPPYHHPFEAYAAGKKRALAAAKDFVKEKKPLFDIIHIMPAFVVGENELVTDPKLIADATVRAAFAQVLGEDSGWGAIPSTSVHVWDVANLHVKALEPKIEGNQSFLAVSEGAKGTVWSDAIEIVNRNFPEAVKNGILPNTGSTPTKRTKVDASRTERVFGVKFLSYEEQVKSVVTQYLTLLGQPIA</sequence>
<accession>A0A2J6TKV1</accession>
<gene>
    <name evidence="4" type="ORF">K444DRAFT_651204</name>
</gene>
<evidence type="ECO:0000313" key="4">
    <source>
        <dbReference type="EMBL" id="PMD63653.1"/>
    </source>
</evidence>
<dbReference type="RefSeq" id="XP_024740557.1">
    <property type="nucleotide sequence ID" value="XM_024885692.1"/>
</dbReference>
<dbReference type="OrthoDB" id="2735536at2759"/>
<dbReference type="Pfam" id="PF01370">
    <property type="entry name" value="Epimerase"/>
    <property type="match status" value="1"/>
</dbReference>
<dbReference type="SUPFAM" id="SSF51735">
    <property type="entry name" value="NAD(P)-binding Rossmann-fold domains"/>
    <property type="match status" value="1"/>
</dbReference>
<dbReference type="Gene3D" id="3.40.50.720">
    <property type="entry name" value="NAD(P)-binding Rossmann-like Domain"/>
    <property type="match status" value="1"/>
</dbReference>
<dbReference type="InterPro" id="IPR001509">
    <property type="entry name" value="Epimerase_deHydtase"/>
</dbReference>
<protein>
    <submittedName>
        <fullName evidence="4">NAD(P)-binding protein</fullName>
    </submittedName>
</protein>
<keyword evidence="5" id="KW-1185">Reference proteome</keyword>
<comment type="similarity">
    <text evidence="2">Belongs to the NAD(P)-dependent epimerase/dehydratase family. Dihydroflavonol-4-reductase subfamily.</text>
</comment>
<dbReference type="InterPro" id="IPR050425">
    <property type="entry name" value="NAD(P)_dehydrat-like"/>
</dbReference>
<dbReference type="STRING" id="1095630.A0A2J6TKV1"/>
<dbReference type="Proteomes" id="UP000235371">
    <property type="component" value="Unassembled WGS sequence"/>
</dbReference>
<dbReference type="InParanoid" id="A0A2J6TKV1"/>
<dbReference type="EMBL" id="KZ613780">
    <property type="protein sequence ID" value="PMD63653.1"/>
    <property type="molecule type" value="Genomic_DNA"/>
</dbReference>
<dbReference type="GeneID" id="36593769"/>
<proteinExistence type="inferred from homology"/>
<reference evidence="4 5" key="1">
    <citation type="submission" date="2016-04" db="EMBL/GenBank/DDBJ databases">
        <title>A degradative enzymes factory behind the ericoid mycorrhizal symbiosis.</title>
        <authorList>
            <consortium name="DOE Joint Genome Institute"/>
            <person name="Martino E."/>
            <person name="Morin E."/>
            <person name="Grelet G."/>
            <person name="Kuo A."/>
            <person name="Kohler A."/>
            <person name="Daghino S."/>
            <person name="Barry K."/>
            <person name="Choi C."/>
            <person name="Cichocki N."/>
            <person name="Clum A."/>
            <person name="Copeland A."/>
            <person name="Hainaut M."/>
            <person name="Haridas S."/>
            <person name="Labutti K."/>
            <person name="Lindquist E."/>
            <person name="Lipzen A."/>
            <person name="Khouja H.-R."/>
            <person name="Murat C."/>
            <person name="Ohm R."/>
            <person name="Olson A."/>
            <person name="Spatafora J."/>
            <person name="Veneault-Fourrey C."/>
            <person name="Henrissat B."/>
            <person name="Grigoriev I."/>
            <person name="Martin F."/>
            <person name="Perotto S."/>
        </authorList>
    </citation>
    <scope>NUCLEOTIDE SEQUENCE [LARGE SCALE GENOMIC DNA]</scope>
    <source>
        <strain evidence="4 5">E</strain>
    </source>
</reference>
<evidence type="ECO:0000313" key="5">
    <source>
        <dbReference type="Proteomes" id="UP000235371"/>
    </source>
</evidence>
<dbReference type="GO" id="GO:0016616">
    <property type="term" value="F:oxidoreductase activity, acting on the CH-OH group of donors, NAD or NADP as acceptor"/>
    <property type="evidence" value="ECO:0007669"/>
    <property type="project" value="TreeGrafter"/>
</dbReference>
<dbReference type="InterPro" id="IPR036291">
    <property type="entry name" value="NAD(P)-bd_dom_sf"/>
</dbReference>
<name>A0A2J6TKV1_9HELO</name>
<organism evidence="4 5">
    <name type="scientific">Hyaloscypha bicolor E</name>
    <dbReference type="NCBI Taxonomy" id="1095630"/>
    <lineage>
        <taxon>Eukaryota</taxon>
        <taxon>Fungi</taxon>
        <taxon>Dikarya</taxon>
        <taxon>Ascomycota</taxon>
        <taxon>Pezizomycotina</taxon>
        <taxon>Leotiomycetes</taxon>
        <taxon>Helotiales</taxon>
        <taxon>Hyaloscyphaceae</taxon>
        <taxon>Hyaloscypha</taxon>
        <taxon>Hyaloscypha bicolor</taxon>
    </lineage>
</organism>
<keyword evidence="1" id="KW-0560">Oxidoreductase</keyword>
<dbReference type="PANTHER" id="PTHR10366">
    <property type="entry name" value="NAD DEPENDENT EPIMERASE/DEHYDRATASE"/>
    <property type="match status" value="1"/>
</dbReference>
<evidence type="ECO:0000256" key="2">
    <source>
        <dbReference type="ARBA" id="ARBA00023445"/>
    </source>
</evidence>